<evidence type="ECO:0000256" key="4">
    <source>
        <dbReference type="SAM" id="SignalP"/>
    </source>
</evidence>
<evidence type="ECO:0000256" key="2">
    <source>
        <dbReference type="ARBA" id="ARBA00022729"/>
    </source>
</evidence>
<dbReference type="InterPro" id="IPR018143">
    <property type="entry name" value="Folate_rcpt-like"/>
</dbReference>
<dbReference type="Pfam" id="PF03024">
    <property type="entry name" value="Folate_rec"/>
    <property type="match status" value="1"/>
</dbReference>
<name>A0AAN8G3V3_PATCE</name>
<comment type="caution">
    <text evidence="6">The sequence shown here is derived from an EMBL/GenBank/DDBJ whole genome shotgun (WGS) entry which is preliminary data.</text>
</comment>
<dbReference type="GO" id="GO:0038023">
    <property type="term" value="F:signaling receptor activity"/>
    <property type="evidence" value="ECO:0007669"/>
    <property type="project" value="TreeGrafter"/>
</dbReference>
<protein>
    <recommendedName>
        <fullName evidence="5">Folate receptor-like domain-containing protein</fullName>
    </recommendedName>
</protein>
<evidence type="ECO:0000313" key="7">
    <source>
        <dbReference type="Proteomes" id="UP001347796"/>
    </source>
</evidence>
<evidence type="ECO:0000256" key="1">
    <source>
        <dbReference type="ARBA" id="ARBA00007932"/>
    </source>
</evidence>
<feature type="chain" id="PRO_5042810814" description="Folate receptor-like domain-containing protein" evidence="4">
    <location>
        <begin position="21"/>
        <end position="198"/>
    </location>
</feature>
<evidence type="ECO:0000256" key="3">
    <source>
        <dbReference type="ARBA" id="ARBA00023157"/>
    </source>
</evidence>
<dbReference type="InterPro" id="IPR004269">
    <property type="entry name" value="Folate_rcpt"/>
</dbReference>
<reference evidence="6 7" key="1">
    <citation type="submission" date="2024-01" db="EMBL/GenBank/DDBJ databases">
        <title>The genome of the rayed Mediterranean limpet Patella caerulea (Linnaeus, 1758).</title>
        <authorList>
            <person name="Anh-Thu Weber A."/>
            <person name="Halstead-Nussloch G."/>
        </authorList>
    </citation>
    <scope>NUCLEOTIDE SEQUENCE [LARGE SCALE GENOMIC DNA]</scope>
    <source>
        <strain evidence="6">AATW-2023a</strain>
        <tissue evidence="6">Whole specimen</tissue>
    </source>
</reference>
<evidence type="ECO:0000313" key="6">
    <source>
        <dbReference type="EMBL" id="KAK6169177.1"/>
    </source>
</evidence>
<dbReference type="EMBL" id="JAZGQO010000015">
    <property type="protein sequence ID" value="KAK6169177.1"/>
    <property type="molecule type" value="Genomic_DNA"/>
</dbReference>
<dbReference type="PANTHER" id="PTHR10517">
    <property type="entry name" value="FOLATE RECEPTOR"/>
    <property type="match status" value="1"/>
</dbReference>
<keyword evidence="2 4" id="KW-0732">Signal</keyword>
<feature type="domain" description="Folate receptor-like" evidence="5">
    <location>
        <begin position="35"/>
        <end position="130"/>
    </location>
</feature>
<dbReference type="GO" id="GO:0009897">
    <property type="term" value="C:external side of plasma membrane"/>
    <property type="evidence" value="ECO:0007669"/>
    <property type="project" value="TreeGrafter"/>
</dbReference>
<feature type="signal peptide" evidence="4">
    <location>
        <begin position="1"/>
        <end position="20"/>
    </location>
</feature>
<organism evidence="6 7">
    <name type="scientific">Patella caerulea</name>
    <name type="common">Rayed Mediterranean limpet</name>
    <dbReference type="NCBI Taxonomy" id="87958"/>
    <lineage>
        <taxon>Eukaryota</taxon>
        <taxon>Metazoa</taxon>
        <taxon>Spiralia</taxon>
        <taxon>Lophotrochozoa</taxon>
        <taxon>Mollusca</taxon>
        <taxon>Gastropoda</taxon>
        <taxon>Patellogastropoda</taxon>
        <taxon>Patelloidea</taxon>
        <taxon>Patellidae</taxon>
        <taxon>Patella</taxon>
    </lineage>
</organism>
<proteinExistence type="inferred from homology"/>
<keyword evidence="7" id="KW-1185">Reference proteome</keyword>
<gene>
    <name evidence="6" type="ORF">SNE40_020276</name>
</gene>
<dbReference type="PANTHER" id="PTHR10517:SF28">
    <property type="entry name" value="COILIN"/>
    <property type="match status" value="1"/>
</dbReference>
<accession>A0AAN8G3V3</accession>
<dbReference type="AlphaFoldDB" id="A0AAN8G3V3"/>
<dbReference type="Proteomes" id="UP001347796">
    <property type="component" value="Unassembled WGS sequence"/>
</dbReference>
<keyword evidence="3" id="KW-1015">Disulfide bond</keyword>
<comment type="similarity">
    <text evidence="1">Belongs to the folate receptor family.</text>
</comment>
<sequence>MDSFALSLFIAILTFGLCCSLSPVKNNELQYCSFFDNRAPEAEPNLKNCTWFKDNSCCRQAEISATFGRVKPLRGASPSCQRYTNYLMCYICSPYQYLFYFRESLTVCEEFCDAWYDACKTAISKGSVIQELFVDGESYCKSQRFNVDKHINGRCFNFDAKLDTSGSPSYNIWHQNSHILMGIYLYILITWSKNVISI</sequence>
<evidence type="ECO:0000259" key="5">
    <source>
        <dbReference type="Pfam" id="PF03024"/>
    </source>
</evidence>